<sequence>MSLHPSPSLLGLPGSRKSKPYFLQQRSRFLAQTLTAPLRSPHLVPRALRIARGALFPGNAPGPPRKVPTPEEQAAILRRCAEVCAAAMPAPARAVYFGGRDAVAEIEGMLGVFGDGYLNRHLVFGILERIVVRLAPEVAEQGVGGLMAERVGGQWGEAL</sequence>
<dbReference type="OrthoDB" id="5582218at2759"/>
<dbReference type="Proteomes" id="UP000799640">
    <property type="component" value="Unassembled WGS sequence"/>
</dbReference>
<proteinExistence type="predicted"/>
<gene>
    <name evidence="1" type="ORF">EJ06DRAFT_285739</name>
</gene>
<evidence type="ECO:0000313" key="1">
    <source>
        <dbReference type="EMBL" id="KAF2403637.1"/>
    </source>
</evidence>
<name>A0A6G1I6F9_9PEZI</name>
<accession>A0A6G1I6F9</accession>
<keyword evidence="2" id="KW-1185">Reference proteome</keyword>
<reference evidence="1" key="1">
    <citation type="journal article" date="2020" name="Stud. Mycol.">
        <title>101 Dothideomycetes genomes: a test case for predicting lifestyles and emergence of pathogens.</title>
        <authorList>
            <person name="Haridas S."/>
            <person name="Albert R."/>
            <person name="Binder M."/>
            <person name="Bloem J."/>
            <person name="Labutti K."/>
            <person name="Salamov A."/>
            <person name="Andreopoulos B."/>
            <person name="Baker S."/>
            <person name="Barry K."/>
            <person name="Bills G."/>
            <person name="Bluhm B."/>
            <person name="Cannon C."/>
            <person name="Castanera R."/>
            <person name="Culley D."/>
            <person name="Daum C."/>
            <person name="Ezra D."/>
            <person name="Gonzalez J."/>
            <person name="Henrissat B."/>
            <person name="Kuo A."/>
            <person name="Liang C."/>
            <person name="Lipzen A."/>
            <person name="Lutzoni F."/>
            <person name="Magnuson J."/>
            <person name="Mondo S."/>
            <person name="Nolan M."/>
            <person name="Ohm R."/>
            <person name="Pangilinan J."/>
            <person name="Park H.-J."/>
            <person name="Ramirez L."/>
            <person name="Alfaro M."/>
            <person name="Sun H."/>
            <person name="Tritt A."/>
            <person name="Yoshinaga Y."/>
            <person name="Zwiers L.-H."/>
            <person name="Turgeon B."/>
            <person name="Goodwin S."/>
            <person name="Spatafora J."/>
            <person name="Crous P."/>
            <person name="Grigoriev I."/>
        </authorList>
    </citation>
    <scope>NUCLEOTIDE SEQUENCE</scope>
    <source>
        <strain evidence="1">CBS 262.69</strain>
    </source>
</reference>
<dbReference type="AlphaFoldDB" id="A0A6G1I6F9"/>
<evidence type="ECO:0000313" key="2">
    <source>
        <dbReference type="Proteomes" id="UP000799640"/>
    </source>
</evidence>
<organism evidence="1 2">
    <name type="scientific">Trichodelitschia bisporula</name>
    <dbReference type="NCBI Taxonomy" id="703511"/>
    <lineage>
        <taxon>Eukaryota</taxon>
        <taxon>Fungi</taxon>
        <taxon>Dikarya</taxon>
        <taxon>Ascomycota</taxon>
        <taxon>Pezizomycotina</taxon>
        <taxon>Dothideomycetes</taxon>
        <taxon>Dothideomycetes incertae sedis</taxon>
        <taxon>Phaeotrichales</taxon>
        <taxon>Phaeotrichaceae</taxon>
        <taxon>Trichodelitschia</taxon>
    </lineage>
</organism>
<dbReference type="EMBL" id="ML996689">
    <property type="protein sequence ID" value="KAF2403637.1"/>
    <property type="molecule type" value="Genomic_DNA"/>
</dbReference>
<protein>
    <submittedName>
        <fullName evidence="1">Uncharacterized protein</fullName>
    </submittedName>
</protein>